<dbReference type="EMBL" id="CP073767">
    <property type="protein sequence ID" value="UWZ59247.1"/>
    <property type="molecule type" value="Genomic_DNA"/>
</dbReference>
<dbReference type="SUPFAM" id="SSF54001">
    <property type="entry name" value="Cysteine proteinases"/>
    <property type="match status" value="1"/>
</dbReference>
<dbReference type="PANTHER" id="PTHR45982">
    <property type="entry name" value="REGULATOR OF CHROMOSOME CONDENSATION"/>
    <property type="match status" value="1"/>
</dbReference>
<evidence type="ECO:0000313" key="2">
    <source>
        <dbReference type="EMBL" id="UWZ59247.1"/>
    </source>
</evidence>
<dbReference type="GO" id="GO:0005085">
    <property type="term" value="F:guanyl-nucleotide exchange factor activity"/>
    <property type="evidence" value="ECO:0007669"/>
    <property type="project" value="TreeGrafter"/>
</dbReference>
<dbReference type="PROSITE" id="PS00626">
    <property type="entry name" value="RCC1_2"/>
    <property type="match status" value="2"/>
</dbReference>
<protein>
    <recommendedName>
        <fullName evidence="1">Peptidase C51 domain-containing protein</fullName>
    </recommendedName>
</protein>
<dbReference type="PROSITE" id="PS50911">
    <property type="entry name" value="CHAP"/>
    <property type="match status" value="1"/>
</dbReference>
<dbReference type="InterPro" id="IPR000408">
    <property type="entry name" value="Reg_chr_condens"/>
</dbReference>
<dbReference type="InterPro" id="IPR009091">
    <property type="entry name" value="RCC1/BLIP-II"/>
</dbReference>
<dbReference type="InterPro" id="IPR038765">
    <property type="entry name" value="Papain-like_cys_pep_sf"/>
</dbReference>
<reference evidence="2" key="1">
    <citation type="submission" date="2021-04" db="EMBL/GenBank/DDBJ databases">
        <title>Dactylosporangium aurantiacum NRRL B-8018 full assembly.</title>
        <authorList>
            <person name="Hartkoorn R.C."/>
            <person name="Beaudoing E."/>
            <person name="Hot D."/>
        </authorList>
    </citation>
    <scope>NUCLEOTIDE SEQUENCE</scope>
    <source>
        <strain evidence="2">NRRL B-8018</strain>
    </source>
</reference>
<dbReference type="Gene3D" id="2.130.10.30">
    <property type="entry name" value="Regulator of chromosome condensation 1/beta-lactamase-inhibitor protein II"/>
    <property type="match status" value="2"/>
</dbReference>
<dbReference type="Proteomes" id="UP001058003">
    <property type="component" value="Chromosome"/>
</dbReference>
<dbReference type="InterPro" id="IPR007921">
    <property type="entry name" value="CHAP_dom"/>
</dbReference>
<name>A0A9Q9MS88_9ACTN</name>
<accession>A0A9Q9MS88</accession>
<organism evidence="2 3">
    <name type="scientific">Dactylosporangium aurantiacum</name>
    <dbReference type="NCBI Taxonomy" id="35754"/>
    <lineage>
        <taxon>Bacteria</taxon>
        <taxon>Bacillati</taxon>
        <taxon>Actinomycetota</taxon>
        <taxon>Actinomycetes</taxon>
        <taxon>Micromonosporales</taxon>
        <taxon>Micromonosporaceae</taxon>
        <taxon>Dactylosporangium</taxon>
    </lineage>
</organism>
<dbReference type="OrthoDB" id="9796385at2"/>
<dbReference type="GO" id="GO:0005737">
    <property type="term" value="C:cytoplasm"/>
    <property type="evidence" value="ECO:0007669"/>
    <property type="project" value="TreeGrafter"/>
</dbReference>
<feature type="domain" description="Peptidase C51" evidence="1">
    <location>
        <begin position="1"/>
        <end position="101"/>
    </location>
</feature>
<sequence>MTGATLVDRYHERYPHVPVHHNGETLIPAVGDVMNFGGNASNPDGHVAVVTAVELDPAKPGRGKVFFVGQNQKQRADGTATAATGNVRIVDGRVDPASYNPAYRTVKWLDLRPAATVTRLRAWGTDFFGATDLPADLTGVTAVAAGLHHGLAVRADGTVASWGYNPYGQATVPAGLADVVAVGAADVHSIALKADGTVIAWGANPYGETDVPADLSDVTAIATGTASRDNLALKRDGTVVAWGSRFAGEADVPAGLADVRAIAAGTRHNLALRQDGTVVAWGWNSRGQATVPAGLTDVVAISAGDQHSLALKSDGTVVAWGAFDYTLNGEDHAVPAYVPEGLSEVVAVGAGLYHDIAVRRDGTVVSWGANFLGQTDVPGDVTNVLTVAGGTAYSLAIVSVAA</sequence>
<dbReference type="Gene3D" id="3.90.1720.10">
    <property type="entry name" value="endopeptidase domain like (from Nostoc punctiforme)"/>
    <property type="match status" value="1"/>
</dbReference>
<dbReference type="SUPFAM" id="SSF50985">
    <property type="entry name" value="RCC1/BLIP-II"/>
    <property type="match status" value="1"/>
</dbReference>
<dbReference type="PROSITE" id="PS50012">
    <property type="entry name" value="RCC1_3"/>
    <property type="match status" value="5"/>
</dbReference>
<gene>
    <name evidence="2" type="ORF">Daura_25660</name>
</gene>
<evidence type="ECO:0000313" key="3">
    <source>
        <dbReference type="Proteomes" id="UP001058003"/>
    </source>
</evidence>
<dbReference type="PANTHER" id="PTHR45982:SF1">
    <property type="entry name" value="REGULATOR OF CHROMOSOME CONDENSATION"/>
    <property type="match status" value="1"/>
</dbReference>
<keyword evidence="3" id="KW-1185">Reference proteome</keyword>
<dbReference type="AlphaFoldDB" id="A0A9Q9MS88"/>
<dbReference type="KEGG" id="daur:Daura_25660"/>
<proteinExistence type="predicted"/>
<dbReference type="InterPro" id="IPR051553">
    <property type="entry name" value="Ran_GTPase-activating"/>
</dbReference>
<dbReference type="Pfam" id="PF13540">
    <property type="entry name" value="RCC1_2"/>
    <property type="match status" value="5"/>
</dbReference>
<evidence type="ECO:0000259" key="1">
    <source>
        <dbReference type="PROSITE" id="PS50911"/>
    </source>
</evidence>